<feature type="region of interest" description="Disordered" evidence="1">
    <location>
        <begin position="136"/>
        <end position="155"/>
    </location>
</feature>
<name>A0A4R6JUW4_9ACTN</name>
<accession>A0A4R6JUW4</accession>
<evidence type="ECO:0000313" key="3">
    <source>
        <dbReference type="EMBL" id="TDO40514.1"/>
    </source>
</evidence>
<dbReference type="Proteomes" id="UP000294901">
    <property type="component" value="Unassembled WGS sequence"/>
</dbReference>
<gene>
    <name evidence="3" type="ORF">C8E87_4229</name>
</gene>
<organism evidence="3 4">
    <name type="scientific">Paractinoplanes brasiliensis</name>
    <dbReference type="NCBI Taxonomy" id="52695"/>
    <lineage>
        <taxon>Bacteria</taxon>
        <taxon>Bacillati</taxon>
        <taxon>Actinomycetota</taxon>
        <taxon>Actinomycetes</taxon>
        <taxon>Micromonosporales</taxon>
        <taxon>Micromonosporaceae</taxon>
        <taxon>Paractinoplanes</taxon>
    </lineage>
</organism>
<reference evidence="3 4" key="1">
    <citation type="submission" date="2019-03" db="EMBL/GenBank/DDBJ databases">
        <title>Sequencing the genomes of 1000 actinobacteria strains.</title>
        <authorList>
            <person name="Klenk H.-P."/>
        </authorList>
    </citation>
    <scope>NUCLEOTIDE SEQUENCE [LARGE SCALE GENOMIC DNA]</scope>
    <source>
        <strain evidence="3 4">DSM 43805</strain>
    </source>
</reference>
<dbReference type="EMBL" id="SNWR01000001">
    <property type="protein sequence ID" value="TDO40514.1"/>
    <property type="molecule type" value="Genomic_DNA"/>
</dbReference>
<keyword evidence="4" id="KW-1185">Reference proteome</keyword>
<sequence>MQVLEVFGICVGALLFVLFAVFLRRRLLMLGGGTIRLQIRVTTIVPGRGWSTAIGQFAGNTLRIHRMFSFAFRPKRILDRGATVVEERRPPEGPERLTMPGHWVILRLATTIDEIEIAMAESTVTGFLSWLEAAPPGPPGSVAPRPSLGPRTIEP</sequence>
<feature type="transmembrane region" description="Helical" evidence="2">
    <location>
        <begin position="6"/>
        <end position="23"/>
    </location>
</feature>
<protein>
    <submittedName>
        <fullName evidence="3">Uncharacterized protein DUF2550</fullName>
    </submittedName>
</protein>
<dbReference type="Pfam" id="PF10739">
    <property type="entry name" value="DUF2550"/>
    <property type="match status" value="1"/>
</dbReference>
<evidence type="ECO:0000256" key="2">
    <source>
        <dbReference type="SAM" id="Phobius"/>
    </source>
</evidence>
<dbReference type="RefSeq" id="WP_133874678.1">
    <property type="nucleotide sequence ID" value="NZ_BOMD01000007.1"/>
</dbReference>
<comment type="caution">
    <text evidence="3">The sequence shown here is derived from an EMBL/GenBank/DDBJ whole genome shotgun (WGS) entry which is preliminary data.</text>
</comment>
<keyword evidence="2" id="KW-1133">Transmembrane helix</keyword>
<dbReference type="AlphaFoldDB" id="A0A4R6JUW4"/>
<dbReference type="OrthoDB" id="4793422at2"/>
<proteinExistence type="predicted"/>
<evidence type="ECO:0000313" key="4">
    <source>
        <dbReference type="Proteomes" id="UP000294901"/>
    </source>
</evidence>
<dbReference type="InterPro" id="IPR019675">
    <property type="entry name" value="DUF2550"/>
</dbReference>
<evidence type="ECO:0000256" key="1">
    <source>
        <dbReference type="SAM" id="MobiDB-lite"/>
    </source>
</evidence>
<keyword evidence="2" id="KW-0812">Transmembrane</keyword>
<keyword evidence="2" id="KW-0472">Membrane</keyword>